<evidence type="ECO:0000313" key="2">
    <source>
        <dbReference type="EMBL" id="MBB5777010.1"/>
    </source>
</evidence>
<feature type="region of interest" description="Disordered" evidence="1">
    <location>
        <begin position="25"/>
        <end position="44"/>
    </location>
</feature>
<proteinExistence type="predicted"/>
<name>A0A7W9LAT4_9ACTN</name>
<keyword evidence="3" id="KW-1185">Reference proteome</keyword>
<accession>A0A7W9LAT4</accession>
<gene>
    <name evidence="2" type="ORF">HD596_003766</name>
</gene>
<reference evidence="2 3" key="1">
    <citation type="submission" date="2020-08" db="EMBL/GenBank/DDBJ databases">
        <title>Sequencing the genomes of 1000 actinobacteria strains.</title>
        <authorList>
            <person name="Klenk H.-P."/>
        </authorList>
    </citation>
    <scope>NUCLEOTIDE SEQUENCE [LARGE SCALE GENOMIC DNA]</scope>
    <source>
        <strain evidence="2 3">DSM 45507</strain>
    </source>
</reference>
<organism evidence="2 3">
    <name type="scientific">Nonomuraea jabiensis</name>
    <dbReference type="NCBI Taxonomy" id="882448"/>
    <lineage>
        <taxon>Bacteria</taxon>
        <taxon>Bacillati</taxon>
        <taxon>Actinomycetota</taxon>
        <taxon>Actinomycetes</taxon>
        <taxon>Streptosporangiales</taxon>
        <taxon>Streptosporangiaceae</taxon>
        <taxon>Nonomuraea</taxon>
    </lineage>
</organism>
<comment type="caution">
    <text evidence="2">The sequence shown here is derived from an EMBL/GenBank/DDBJ whole genome shotgun (WGS) entry which is preliminary data.</text>
</comment>
<sequence length="79" mass="8629">MTSSKGLDRNTVIGEFEDVHGQIAEVHADSPSGGKRPIDIPGKRTDVHRTEVIAWYRNTLATSPTLGVHMERGQESETG</sequence>
<evidence type="ECO:0000256" key="1">
    <source>
        <dbReference type="SAM" id="MobiDB-lite"/>
    </source>
</evidence>
<dbReference type="Proteomes" id="UP000579153">
    <property type="component" value="Unassembled WGS sequence"/>
</dbReference>
<dbReference type="EMBL" id="JACHMB010000001">
    <property type="protein sequence ID" value="MBB5777010.1"/>
    <property type="molecule type" value="Genomic_DNA"/>
</dbReference>
<dbReference type="AlphaFoldDB" id="A0A7W9LAT4"/>
<protein>
    <submittedName>
        <fullName evidence="2">Uncharacterized protein</fullName>
    </submittedName>
</protein>
<evidence type="ECO:0000313" key="3">
    <source>
        <dbReference type="Proteomes" id="UP000579153"/>
    </source>
</evidence>